<dbReference type="NCBIfam" id="TIGR01181">
    <property type="entry name" value="dTDP_gluc_dehyt"/>
    <property type="match status" value="1"/>
</dbReference>
<proteinExistence type="inferred from homology"/>
<dbReference type="Pfam" id="PF16363">
    <property type="entry name" value="GDP_Man_Dehyd"/>
    <property type="match status" value="1"/>
</dbReference>
<dbReference type="AlphaFoldDB" id="A0A4P9VH35"/>
<evidence type="ECO:0000256" key="6">
    <source>
        <dbReference type="ARBA" id="ARBA00023239"/>
    </source>
</evidence>
<dbReference type="EMBL" id="NDXW01000001">
    <property type="protein sequence ID" value="RDH42475.1"/>
    <property type="molecule type" value="Genomic_DNA"/>
</dbReference>
<dbReference type="CDD" id="cd05246">
    <property type="entry name" value="dTDP_GD_SDR_e"/>
    <property type="match status" value="1"/>
</dbReference>
<dbReference type="InterPro" id="IPR036291">
    <property type="entry name" value="NAD(P)-bd_dom_sf"/>
</dbReference>
<dbReference type="GO" id="GO:0008460">
    <property type="term" value="F:dTDP-glucose 4,6-dehydratase activity"/>
    <property type="evidence" value="ECO:0007669"/>
    <property type="project" value="UniProtKB-EC"/>
</dbReference>
<dbReference type="Gene3D" id="3.40.50.720">
    <property type="entry name" value="NAD(P)-binding Rossmann-like Domain"/>
    <property type="match status" value="1"/>
</dbReference>
<evidence type="ECO:0000256" key="2">
    <source>
        <dbReference type="ARBA" id="ARBA00001911"/>
    </source>
</evidence>
<feature type="domain" description="NAD(P)-binding" evidence="8">
    <location>
        <begin position="4"/>
        <end position="321"/>
    </location>
</feature>
<dbReference type="InterPro" id="IPR016040">
    <property type="entry name" value="NAD(P)-bd_dom"/>
</dbReference>
<dbReference type="RefSeq" id="WP_094785976.1">
    <property type="nucleotide sequence ID" value="NZ_NDXW01000001.1"/>
</dbReference>
<keyword evidence="10" id="KW-1185">Reference proteome</keyword>
<comment type="catalytic activity">
    <reaction evidence="1 7">
        <text>dTDP-alpha-D-glucose = dTDP-4-dehydro-6-deoxy-alpha-D-glucose + H2O</text>
        <dbReference type="Rhea" id="RHEA:17221"/>
        <dbReference type="ChEBI" id="CHEBI:15377"/>
        <dbReference type="ChEBI" id="CHEBI:57477"/>
        <dbReference type="ChEBI" id="CHEBI:57649"/>
        <dbReference type="EC" id="4.2.1.46"/>
    </reaction>
</comment>
<evidence type="ECO:0000313" key="10">
    <source>
        <dbReference type="Proteomes" id="UP000257039"/>
    </source>
</evidence>
<dbReference type="Gene3D" id="3.90.25.10">
    <property type="entry name" value="UDP-galactose 4-epimerase, domain 1"/>
    <property type="match status" value="1"/>
</dbReference>
<evidence type="ECO:0000256" key="3">
    <source>
        <dbReference type="ARBA" id="ARBA00008178"/>
    </source>
</evidence>
<evidence type="ECO:0000313" key="9">
    <source>
        <dbReference type="EMBL" id="RDH42475.1"/>
    </source>
</evidence>
<keyword evidence="5" id="KW-0520">NAD</keyword>
<name>A0A4P9VH35_9GAMM</name>
<dbReference type="InterPro" id="IPR005888">
    <property type="entry name" value="dTDP_Gluc_deHydtase"/>
</dbReference>
<dbReference type="PANTHER" id="PTHR43000">
    <property type="entry name" value="DTDP-D-GLUCOSE 4,6-DEHYDRATASE-RELATED"/>
    <property type="match status" value="1"/>
</dbReference>
<evidence type="ECO:0000256" key="7">
    <source>
        <dbReference type="RuleBase" id="RU004473"/>
    </source>
</evidence>
<accession>A0A4P9VH35</accession>
<evidence type="ECO:0000256" key="4">
    <source>
        <dbReference type="ARBA" id="ARBA00011990"/>
    </source>
</evidence>
<comment type="caution">
    <text evidence="9">The sequence shown here is derived from an EMBL/GenBank/DDBJ whole genome shotgun (WGS) entry which is preliminary data.</text>
</comment>
<dbReference type="Proteomes" id="UP000257039">
    <property type="component" value="Unassembled WGS sequence"/>
</dbReference>
<sequence length="338" mass="38159">MKVLVTGGAGFIGSALVRHLINNTSNHVVNVDKLTYAGCIDNLASCSLSDRYAFYRKDICNKDELQDIFTKENPNAVIHLAAESHVDRSIQNPRAFLDTNVIGTYNLLEVTKQHLQQNNQSDFRFIHVSTDEVFGSLAETGLFSETSRYKPNSPYSASKAASDHLVRAWHKTYDIPIITTNCSNNYGPYQYPEKLIPLTIMHAIQGKPIPVYGNGLQVRDWLYVDDHVDGIMTVLGHGRVGETYNIGGFNEQTNISVVKTICALLDTAIEDKPQGIKHFDQLIQHVTDRLGHDTRYAIDATKMETELHWKPAETFQSGLDKTVQWYLNNLDWVKNKQF</sequence>
<reference evidence="9 10" key="1">
    <citation type="submission" date="2017-04" db="EMBL/GenBank/DDBJ databases">
        <title>Draft genome sequence of Zooshikella ganghwensis VG4 isolated from Red Sea sediments.</title>
        <authorList>
            <person name="Rehman Z."/>
            <person name="Alam I."/>
            <person name="Kamau A."/>
            <person name="Bajic V."/>
            <person name="Leiknes T."/>
        </authorList>
    </citation>
    <scope>NUCLEOTIDE SEQUENCE [LARGE SCALE GENOMIC DNA]</scope>
    <source>
        <strain evidence="9 10">VG4</strain>
    </source>
</reference>
<gene>
    <name evidence="9" type="primary">rfbB</name>
    <name evidence="9" type="ORF">B9G39_02895</name>
</gene>
<protein>
    <recommendedName>
        <fullName evidence="4 7">dTDP-glucose 4,6-dehydratase</fullName>
        <ecNumber evidence="4 7">4.2.1.46</ecNumber>
    </recommendedName>
</protein>
<evidence type="ECO:0000256" key="1">
    <source>
        <dbReference type="ARBA" id="ARBA00001539"/>
    </source>
</evidence>
<comment type="similarity">
    <text evidence="3 7">Belongs to the NAD(P)-dependent epimerase/dehydratase family. dTDP-glucose dehydratase subfamily.</text>
</comment>
<evidence type="ECO:0000256" key="5">
    <source>
        <dbReference type="ARBA" id="ARBA00023027"/>
    </source>
</evidence>
<dbReference type="SUPFAM" id="SSF51735">
    <property type="entry name" value="NAD(P)-binding Rossmann-fold domains"/>
    <property type="match status" value="1"/>
</dbReference>
<dbReference type="GO" id="GO:0009225">
    <property type="term" value="P:nucleotide-sugar metabolic process"/>
    <property type="evidence" value="ECO:0007669"/>
    <property type="project" value="InterPro"/>
</dbReference>
<organism evidence="9 10">
    <name type="scientific">Zooshikella ganghwensis</name>
    <dbReference type="NCBI Taxonomy" id="202772"/>
    <lineage>
        <taxon>Bacteria</taxon>
        <taxon>Pseudomonadati</taxon>
        <taxon>Pseudomonadota</taxon>
        <taxon>Gammaproteobacteria</taxon>
        <taxon>Oceanospirillales</taxon>
        <taxon>Zooshikellaceae</taxon>
        <taxon>Zooshikella</taxon>
    </lineage>
</organism>
<dbReference type="EC" id="4.2.1.46" evidence="4 7"/>
<evidence type="ECO:0000259" key="8">
    <source>
        <dbReference type="Pfam" id="PF16363"/>
    </source>
</evidence>
<comment type="cofactor">
    <cofactor evidence="2 7">
        <name>NAD(+)</name>
        <dbReference type="ChEBI" id="CHEBI:57540"/>
    </cofactor>
</comment>
<keyword evidence="6 7" id="KW-0456">Lyase</keyword>